<sequence length="102" mass="11065">MNENVSQAKDLGYEQLQKLLNEANDLLSDGESFVGDKADAARKKLEGILDKANSVIPKNAEEAVEKGKEALGTAANHVKEKPWHTAAIISGLAVGLWLLLRR</sequence>
<dbReference type="InterPro" id="IPR010279">
    <property type="entry name" value="YqjD/ElaB"/>
</dbReference>
<organism evidence="2 3">
    <name type="scientific">Pseudomonas typographi</name>
    <dbReference type="NCBI Taxonomy" id="2715964"/>
    <lineage>
        <taxon>Bacteria</taxon>
        <taxon>Pseudomonadati</taxon>
        <taxon>Pseudomonadota</taxon>
        <taxon>Gammaproteobacteria</taxon>
        <taxon>Pseudomonadales</taxon>
        <taxon>Pseudomonadaceae</taxon>
        <taxon>Pseudomonas</taxon>
    </lineage>
</organism>
<dbReference type="PANTHER" id="PTHR35893:SF3">
    <property type="entry name" value="INNER MEMBRANE PROTEIN"/>
    <property type="match status" value="1"/>
</dbReference>
<reference evidence="2 3" key="1">
    <citation type="journal article" date="2020" name="Insects">
        <title>Bacteria Belonging to Pseudomonas typographi sp. nov. from the Bark Beetle Ips typographus Have Genomic Potential to Aid in the Host Ecology.</title>
        <authorList>
            <person name="Peral-Aranega E."/>
            <person name="Saati-Santamaria Z."/>
            <person name="Kolarik M."/>
            <person name="Rivas R."/>
            <person name="Garcia-Fraile P."/>
        </authorList>
    </citation>
    <scope>NUCLEOTIDE SEQUENCE [LARGE SCALE GENOMIC DNA]</scope>
    <source>
        <strain evidence="2 3">CA3A</strain>
    </source>
</reference>
<proteinExistence type="predicted"/>
<evidence type="ECO:0000313" key="3">
    <source>
        <dbReference type="Proteomes" id="UP000805841"/>
    </source>
</evidence>
<keyword evidence="1" id="KW-0812">Transmembrane</keyword>
<gene>
    <name evidence="2" type="ORF">HAQ05_19495</name>
</gene>
<dbReference type="EMBL" id="JAAOCA010000026">
    <property type="protein sequence ID" value="MBD1600870.1"/>
    <property type="molecule type" value="Genomic_DNA"/>
</dbReference>
<feature type="transmembrane region" description="Helical" evidence="1">
    <location>
        <begin position="83"/>
        <end position="100"/>
    </location>
</feature>
<evidence type="ECO:0000256" key="1">
    <source>
        <dbReference type="SAM" id="Phobius"/>
    </source>
</evidence>
<dbReference type="RefSeq" id="WP_190423567.1">
    <property type="nucleotide sequence ID" value="NZ_JAAOCA010000026.1"/>
</dbReference>
<dbReference type="Proteomes" id="UP000805841">
    <property type="component" value="Unassembled WGS sequence"/>
</dbReference>
<protein>
    <submittedName>
        <fullName evidence="2">DUF883 family protein</fullName>
    </submittedName>
</protein>
<name>A0ABR7Z5X8_9PSED</name>
<dbReference type="PANTHER" id="PTHR35893">
    <property type="entry name" value="INNER MEMBRANE PROTEIN-RELATED"/>
    <property type="match status" value="1"/>
</dbReference>
<accession>A0ABR7Z5X8</accession>
<keyword evidence="3" id="KW-1185">Reference proteome</keyword>
<keyword evidence="1" id="KW-0472">Membrane</keyword>
<evidence type="ECO:0000313" key="2">
    <source>
        <dbReference type="EMBL" id="MBD1600870.1"/>
    </source>
</evidence>
<comment type="caution">
    <text evidence="2">The sequence shown here is derived from an EMBL/GenBank/DDBJ whole genome shotgun (WGS) entry which is preliminary data.</text>
</comment>
<keyword evidence="1" id="KW-1133">Transmembrane helix</keyword>